<feature type="transmembrane region" description="Helical" evidence="9">
    <location>
        <begin position="71"/>
        <end position="92"/>
    </location>
</feature>
<feature type="transmembrane region" description="Helical" evidence="9">
    <location>
        <begin position="171"/>
        <end position="190"/>
    </location>
</feature>
<feature type="transmembrane region" description="Helical" evidence="9">
    <location>
        <begin position="29"/>
        <end position="50"/>
    </location>
</feature>
<dbReference type="CDD" id="cd18580">
    <property type="entry name" value="ABC_6TM_ABCC_D2"/>
    <property type="match status" value="1"/>
</dbReference>
<dbReference type="PROSITE" id="PS50893">
    <property type="entry name" value="ABC_TRANSPORTER_2"/>
    <property type="match status" value="2"/>
</dbReference>
<dbReference type="FunFam" id="3.40.50.300:FF:000997">
    <property type="entry name" value="Multidrug resistance-associated protein 1"/>
    <property type="match status" value="1"/>
</dbReference>
<dbReference type="CDD" id="cd03244">
    <property type="entry name" value="ABCC_MRP_domain2"/>
    <property type="match status" value="1"/>
</dbReference>
<keyword evidence="8 9" id="KW-0472">Membrane</keyword>
<feature type="transmembrane region" description="Helical" evidence="9">
    <location>
        <begin position="575"/>
        <end position="602"/>
    </location>
</feature>
<feature type="transmembrane region" description="Helical" evidence="9">
    <location>
        <begin position="429"/>
        <end position="450"/>
    </location>
</feature>
<keyword evidence="6" id="KW-0067">ATP-binding</keyword>
<dbReference type="InterPro" id="IPR003593">
    <property type="entry name" value="AAA+_ATPase"/>
</dbReference>
<evidence type="ECO:0008006" key="14">
    <source>
        <dbReference type="Google" id="ProtNLM"/>
    </source>
</evidence>
<keyword evidence="4" id="KW-0677">Repeat</keyword>
<dbReference type="InterPro" id="IPR003439">
    <property type="entry name" value="ABC_transporter-like_ATP-bd"/>
</dbReference>
<dbReference type="InterPro" id="IPR017871">
    <property type="entry name" value="ABC_transporter-like_CS"/>
</dbReference>
<feature type="transmembrane region" description="Helical" evidence="9">
    <location>
        <begin position="1200"/>
        <end position="1219"/>
    </location>
</feature>
<evidence type="ECO:0000256" key="1">
    <source>
        <dbReference type="ARBA" id="ARBA00004128"/>
    </source>
</evidence>
<dbReference type="CDD" id="cd18579">
    <property type="entry name" value="ABC_6TM_ABCC_D1"/>
    <property type="match status" value="1"/>
</dbReference>
<feature type="transmembrane region" description="Helical" evidence="9">
    <location>
        <begin position="350"/>
        <end position="371"/>
    </location>
</feature>
<dbReference type="Proteomes" id="UP000696485">
    <property type="component" value="Unassembled WGS sequence"/>
</dbReference>
<evidence type="ECO:0000259" key="11">
    <source>
        <dbReference type="PROSITE" id="PS50929"/>
    </source>
</evidence>
<feature type="transmembrane region" description="Helical" evidence="9">
    <location>
        <begin position="309"/>
        <end position="330"/>
    </location>
</feature>
<evidence type="ECO:0000256" key="5">
    <source>
        <dbReference type="ARBA" id="ARBA00022741"/>
    </source>
</evidence>
<feature type="domain" description="ABC transmembrane type-1" evidence="11">
    <location>
        <begin position="309"/>
        <end position="601"/>
    </location>
</feature>
<dbReference type="SMART" id="SM00382">
    <property type="entry name" value="AAA"/>
    <property type="match status" value="2"/>
</dbReference>
<dbReference type="GO" id="GO:0016887">
    <property type="term" value="F:ATP hydrolysis activity"/>
    <property type="evidence" value="ECO:0007669"/>
    <property type="project" value="InterPro"/>
</dbReference>
<dbReference type="SUPFAM" id="SSF52540">
    <property type="entry name" value="P-loop containing nucleoside triphosphate hydrolases"/>
    <property type="match status" value="2"/>
</dbReference>
<feature type="transmembrane region" description="Helical" evidence="9">
    <location>
        <begin position="1008"/>
        <end position="1032"/>
    </location>
</feature>
<feature type="domain" description="ABC transporter" evidence="10">
    <location>
        <begin position="677"/>
        <end position="902"/>
    </location>
</feature>
<evidence type="ECO:0000256" key="7">
    <source>
        <dbReference type="ARBA" id="ARBA00022989"/>
    </source>
</evidence>
<evidence type="ECO:0000313" key="13">
    <source>
        <dbReference type="Proteomes" id="UP000696485"/>
    </source>
</evidence>
<dbReference type="InterPro" id="IPR036640">
    <property type="entry name" value="ABC1_TM_sf"/>
</dbReference>
<dbReference type="InterPro" id="IPR027417">
    <property type="entry name" value="P-loop_NTPase"/>
</dbReference>
<keyword evidence="5" id="KW-0547">Nucleotide-binding</keyword>
<dbReference type="FunFam" id="3.40.50.300:FF:000604">
    <property type="entry name" value="ABC transporter B family member 28"/>
    <property type="match status" value="1"/>
</dbReference>
<evidence type="ECO:0000256" key="9">
    <source>
        <dbReference type="SAM" id="Phobius"/>
    </source>
</evidence>
<proteinExistence type="predicted"/>
<comment type="caution">
    <text evidence="12">The sequence shown here is derived from an EMBL/GenBank/DDBJ whole genome shotgun (WGS) entry which is preliminary data.</text>
</comment>
<feature type="transmembrane region" description="Helical" evidence="9">
    <location>
        <begin position="130"/>
        <end position="151"/>
    </location>
</feature>
<keyword evidence="13" id="KW-1185">Reference proteome</keyword>
<dbReference type="Pfam" id="PF00005">
    <property type="entry name" value="ABC_tran"/>
    <property type="match status" value="2"/>
</dbReference>
<reference evidence="12" key="1">
    <citation type="journal article" date="2020" name="Fungal Divers.">
        <title>Resolving the Mortierellaceae phylogeny through synthesis of multi-gene phylogenetics and phylogenomics.</title>
        <authorList>
            <person name="Vandepol N."/>
            <person name="Liber J."/>
            <person name="Desiro A."/>
            <person name="Na H."/>
            <person name="Kennedy M."/>
            <person name="Barry K."/>
            <person name="Grigoriev I.V."/>
            <person name="Miller A.N."/>
            <person name="O'Donnell K."/>
            <person name="Stajich J.E."/>
            <person name="Bonito G."/>
        </authorList>
    </citation>
    <scope>NUCLEOTIDE SEQUENCE</scope>
    <source>
        <strain evidence="12">NVP1</strain>
    </source>
</reference>
<dbReference type="EMBL" id="JAAAUY010000580">
    <property type="protein sequence ID" value="KAF9328283.1"/>
    <property type="molecule type" value="Genomic_DNA"/>
</dbReference>
<dbReference type="CDD" id="cd03250">
    <property type="entry name" value="ABCC_MRP_domain1"/>
    <property type="match status" value="1"/>
</dbReference>
<dbReference type="InterPro" id="IPR044726">
    <property type="entry name" value="ABCC_6TM_D2"/>
</dbReference>
<feature type="transmembrane region" description="Helical" evidence="9">
    <location>
        <begin position="1112"/>
        <end position="1130"/>
    </location>
</feature>
<dbReference type="GO" id="GO:0140359">
    <property type="term" value="F:ABC-type transporter activity"/>
    <property type="evidence" value="ECO:0007669"/>
    <property type="project" value="InterPro"/>
</dbReference>
<feature type="transmembrane region" description="Helical" evidence="9">
    <location>
        <begin position="456"/>
        <end position="473"/>
    </location>
</feature>
<feature type="transmembrane region" description="Helical" evidence="9">
    <location>
        <begin position="966"/>
        <end position="988"/>
    </location>
</feature>
<dbReference type="PANTHER" id="PTHR24223:SF443">
    <property type="entry name" value="MULTIDRUG-RESISTANCE LIKE PROTEIN 1, ISOFORM I"/>
    <property type="match status" value="1"/>
</dbReference>
<feature type="domain" description="ABC transporter" evidence="10">
    <location>
        <begin position="1291"/>
        <end position="1551"/>
    </location>
</feature>
<dbReference type="InterPro" id="IPR011527">
    <property type="entry name" value="ABC1_TM_dom"/>
</dbReference>
<dbReference type="InterPro" id="IPR044746">
    <property type="entry name" value="ABCC_6TM_D1"/>
</dbReference>
<dbReference type="SUPFAM" id="SSF90123">
    <property type="entry name" value="ABC transporter transmembrane region"/>
    <property type="match status" value="2"/>
</dbReference>
<dbReference type="Pfam" id="PF00664">
    <property type="entry name" value="ABC_membrane"/>
    <property type="match status" value="2"/>
</dbReference>
<keyword evidence="7 9" id="KW-1133">Transmembrane helix</keyword>
<evidence type="ECO:0000256" key="2">
    <source>
        <dbReference type="ARBA" id="ARBA00022448"/>
    </source>
</evidence>
<feature type="transmembrane region" description="Helical" evidence="9">
    <location>
        <begin position="536"/>
        <end position="560"/>
    </location>
</feature>
<protein>
    <recommendedName>
        <fullName evidence="14">P-loop containing nucleoside triphosphate hydrolase protein</fullName>
    </recommendedName>
</protein>
<dbReference type="PANTHER" id="PTHR24223">
    <property type="entry name" value="ATP-BINDING CASSETTE SUB-FAMILY C"/>
    <property type="match status" value="1"/>
</dbReference>
<evidence type="ECO:0000259" key="10">
    <source>
        <dbReference type="PROSITE" id="PS50893"/>
    </source>
</evidence>
<feature type="transmembrane region" description="Helical" evidence="9">
    <location>
        <begin position="98"/>
        <end position="118"/>
    </location>
</feature>
<evidence type="ECO:0000256" key="4">
    <source>
        <dbReference type="ARBA" id="ARBA00022737"/>
    </source>
</evidence>
<name>A0A9P5SFS9_9FUNG</name>
<comment type="subcellular location">
    <subcellularLocation>
        <location evidence="1">Vacuole membrane</location>
        <topology evidence="1">Multi-pass membrane protein</topology>
    </subcellularLocation>
</comment>
<dbReference type="Gene3D" id="1.20.1560.10">
    <property type="entry name" value="ABC transporter type 1, transmembrane domain"/>
    <property type="match status" value="2"/>
</dbReference>
<keyword evidence="3 9" id="KW-0812">Transmembrane</keyword>
<dbReference type="Gene3D" id="3.40.50.300">
    <property type="entry name" value="P-loop containing nucleotide triphosphate hydrolases"/>
    <property type="match status" value="2"/>
</dbReference>
<dbReference type="InterPro" id="IPR050173">
    <property type="entry name" value="ABC_transporter_C-like"/>
</dbReference>
<dbReference type="FunFam" id="1.20.1560.10:FF:000010">
    <property type="entry name" value="Multidrug resistance-associated ABC transporter"/>
    <property type="match status" value="1"/>
</dbReference>
<sequence>MGGKHRLVYDRDPILQAVVDFVMSHGAHYALLGVPATLALVAFVGRTVYLKRNKIAHNYGRTKAILWPTQLLLVSNAATLLLLASSLLNGPYSTLTDGLMSSAGWMFLATVAAIILNSNEHRYGIRASDFLLTYYPVIVVASAFSLFILLGPEDQHLVDPPPPSAYKSAPFRYLLFSTVFTAIALVFEAFPRTNTRVQRLGREREQMSPYDQANLFSRITFHYAQPLMSLGAKRPLVAADIDGKIPTELQTHGNHEAIAKTWLRRLTARGYSQSGTPLNPILRNRRQRDPPSLLSTVLLTYRSRIIPTMIVRITSFVLLYVPAFLFMYLLRFFAQYAEAIKNGTPVPPASLGLAIVLGMFTSNLLSGILLANSSRVCSDMAIGARAGLIAMIYRKALRLSPASRQTSTLGEITNHMSVDAEVWMAASNLLPIAITIPVEVSIAVTLLYIILGWSVFAGLAVFAIVLPLQAWLSKVMDKAQRSKLTVMDKRLRVMAEFVSNIKIIKFCSLETVFREKIDDLRKEELGAQKSLSVVRAFLEIVFSSVNLLITLVTFAVYATVGGPNFTPGPITPEVIFVGITVFARLSVQLGIVSLAITHIISLKASHHRIEKFLLQEEIDSFAIHRFSKQISSSAHRATDNYLAVDIEDGTFSWTKPSINGVNSSHARAETSATLVESERQPLLSAPSAASSLHVLHDIDLHIYDGKLAAIIGRVGQGKSSLLSAIVGEMYKRQGSVTVYGDLAYVPQQAWIVNATIRDNILFGQEFDKARYDQIIYAAGLLPDLEALSAGDLTEIGERGINLSGGQKQRVALARAVYQDADIYLLDDPLSAVDANVDQHLWNNLIGPTGLLKEKTRILVTHGIHHLHEVDQIVVIKDGRVAESGEYQELLDAKHIFHTIITEYDNQVHSAKRRADKSPVRNVEAVVQLEGQGVKKDGKSEGALVVEETVQVGKIDWKVYLAYAKAISIYNAVICVLLYAFVQACQIGANVWLARWTSDTGRDDAQPISYYLAGYSILVGVFLVVDLIVHYIANVVCGLRGAKNLHDRLLTRVLRMPISFFDVTPTGRILNRFSSDVTAVDTQLPNELPGLLAFSTNVLGIICVIAYSTPLFLIAVPPLAAVFLVVQHYYIKTSGALKRLYSIAKSPLYQHFSESLAGVATIRATRGIEAVFERKNEILSDTIAQRADTYMLANRWLTVRLSFLTSTTTLIVASLAVMNVDRLDTSLVGLALSYILGLTNVANILVRTSSEVQNLLVSVERIEEYANKPIEAPLATEQQVNLQLGWPRAGRIEFKNYSTRYREGLKYALHDVSFTIEPRERIGIVGRTGAGKSTIALAIFRLLEAADSFWAIASDPEMGLHYMDPEFMLNTDGGKIEIDGVDISRVGLKALRERLAIMPQEVTLFAGTIRDNIDPFHEFTESELWDTLARAHLKDFVKTLSDDLLHEVSPQGENFSAGQKALIGLARALLRPAQVLILDEATASVDVETDALIQKTIRKEFKHCTVITIAHRIKTVLDYDRVMVLEGGQVREYDTPAKLLEQKETGLFYRLAQQAGEVA</sequence>
<dbReference type="GO" id="GO:0000329">
    <property type="term" value="C:fungal-type vacuole membrane"/>
    <property type="evidence" value="ECO:0007669"/>
    <property type="project" value="UniProtKB-ARBA"/>
</dbReference>
<evidence type="ECO:0000256" key="8">
    <source>
        <dbReference type="ARBA" id="ARBA00023136"/>
    </source>
</evidence>
<accession>A0A9P5SFS9</accession>
<organism evidence="12 13">
    <name type="scientific">Podila minutissima</name>
    <dbReference type="NCBI Taxonomy" id="64525"/>
    <lineage>
        <taxon>Eukaryota</taxon>
        <taxon>Fungi</taxon>
        <taxon>Fungi incertae sedis</taxon>
        <taxon>Mucoromycota</taxon>
        <taxon>Mortierellomycotina</taxon>
        <taxon>Mortierellomycetes</taxon>
        <taxon>Mortierellales</taxon>
        <taxon>Mortierellaceae</taxon>
        <taxon>Podila</taxon>
    </lineage>
</organism>
<keyword evidence="2" id="KW-0813">Transport</keyword>
<dbReference type="PROSITE" id="PS50929">
    <property type="entry name" value="ABC_TM1F"/>
    <property type="match status" value="2"/>
</dbReference>
<dbReference type="PROSITE" id="PS00211">
    <property type="entry name" value="ABC_TRANSPORTER_1"/>
    <property type="match status" value="2"/>
</dbReference>
<evidence type="ECO:0000256" key="3">
    <source>
        <dbReference type="ARBA" id="ARBA00022692"/>
    </source>
</evidence>
<gene>
    <name evidence="12" type="ORF">BG006_008512</name>
</gene>
<dbReference type="GO" id="GO:0005524">
    <property type="term" value="F:ATP binding"/>
    <property type="evidence" value="ECO:0007669"/>
    <property type="project" value="UniProtKB-KW"/>
</dbReference>
<feature type="transmembrane region" description="Helical" evidence="9">
    <location>
        <begin position="1225"/>
        <end position="1245"/>
    </location>
</feature>
<evidence type="ECO:0000313" key="12">
    <source>
        <dbReference type="EMBL" id="KAF9328283.1"/>
    </source>
</evidence>
<evidence type="ECO:0000256" key="6">
    <source>
        <dbReference type="ARBA" id="ARBA00022840"/>
    </source>
</evidence>
<feature type="domain" description="ABC transmembrane type-1" evidence="11">
    <location>
        <begin position="972"/>
        <end position="1253"/>
    </location>
</feature>